<dbReference type="InterPro" id="IPR011014">
    <property type="entry name" value="MscS_channel_TM-2"/>
</dbReference>
<evidence type="ECO:0000256" key="6">
    <source>
        <dbReference type="ARBA" id="ARBA00023136"/>
    </source>
</evidence>
<dbReference type="Gene3D" id="3.30.70.100">
    <property type="match status" value="1"/>
</dbReference>
<dbReference type="Pfam" id="PF21082">
    <property type="entry name" value="MS_channel_3rd"/>
    <property type="match status" value="1"/>
</dbReference>
<dbReference type="HOGENOM" id="CLU_037945_0_1_9"/>
<evidence type="ECO:0000313" key="11">
    <source>
        <dbReference type="EMBL" id="ACX52560.1"/>
    </source>
</evidence>
<evidence type="ECO:0000256" key="5">
    <source>
        <dbReference type="ARBA" id="ARBA00022989"/>
    </source>
</evidence>
<evidence type="ECO:0000256" key="7">
    <source>
        <dbReference type="SAM" id="Phobius"/>
    </source>
</evidence>
<dbReference type="GO" id="GO:0055085">
    <property type="term" value="P:transmembrane transport"/>
    <property type="evidence" value="ECO:0007669"/>
    <property type="project" value="InterPro"/>
</dbReference>
<dbReference type="InterPro" id="IPR049278">
    <property type="entry name" value="MS_channel_C"/>
</dbReference>
<comment type="subcellular location">
    <subcellularLocation>
        <location evidence="1">Cell membrane</location>
        <topology evidence="1">Multi-pass membrane protein</topology>
    </subcellularLocation>
</comment>
<dbReference type="SUPFAM" id="SSF82861">
    <property type="entry name" value="Mechanosensitive channel protein MscS (YggB), transmembrane region"/>
    <property type="match status" value="1"/>
</dbReference>
<evidence type="ECO:0000256" key="1">
    <source>
        <dbReference type="ARBA" id="ARBA00004651"/>
    </source>
</evidence>
<dbReference type="InterPro" id="IPR006685">
    <property type="entry name" value="MscS_channel_2nd"/>
</dbReference>
<dbReference type="Proteomes" id="UP000002620">
    <property type="component" value="Chromosome"/>
</dbReference>
<dbReference type="eggNOG" id="COG0668">
    <property type="taxonomic scope" value="Bacteria"/>
</dbReference>
<feature type="transmembrane region" description="Helical" evidence="7">
    <location>
        <begin position="6"/>
        <end position="28"/>
    </location>
</feature>
<dbReference type="InterPro" id="IPR049142">
    <property type="entry name" value="MS_channel_1st"/>
</dbReference>
<gene>
    <name evidence="11" type="ordered locus">Adeg_1464</name>
</gene>
<feature type="transmembrane region" description="Helical" evidence="7">
    <location>
        <begin position="49"/>
        <end position="70"/>
    </location>
</feature>
<reference evidence="11 12" key="1">
    <citation type="submission" date="2009-10" db="EMBL/GenBank/DDBJ databases">
        <title>Complete sequence of chromosome of Ammonifex degensii KC4.</title>
        <authorList>
            <consortium name="US DOE Joint Genome Institute"/>
            <person name="Kerfeld C."/>
            <person name="Goodner B."/>
            <person name="Huber H."/>
            <person name="Stetter K."/>
            <person name="Lucas S."/>
            <person name="Copeland A."/>
            <person name="Lapidus A."/>
            <person name="Glavina del Rio T."/>
            <person name="Dalin E."/>
            <person name="Tice H."/>
            <person name="Bruce D."/>
            <person name="Goodwin L."/>
            <person name="Pitluck S."/>
            <person name="Saunders E."/>
            <person name="Brettin T."/>
            <person name="Detter J.C."/>
            <person name="Han C."/>
            <person name="Larimer F."/>
            <person name="Land M."/>
            <person name="Hauser L."/>
            <person name="Kyrpides N."/>
            <person name="Ovchinnikova G."/>
            <person name="Richardson P."/>
        </authorList>
    </citation>
    <scope>NUCLEOTIDE SEQUENCE [LARGE SCALE GENOMIC DNA]</scope>
    <source>
        <strain evidence="12">DSM 10501 / KC4</strain>
    </source>
</reference>
<feature type="domain" description="Mechanosensitive ion channel MscS C-terminal" evidence="9">
    <location>
        <begin position="259"/>
        <end position="330"/>
    </location>
</feature>
<dbReference type="PANTHER" id="PTHR30566:SF5">
    <property type="entry name" value="MECHANOSENSITIVE ION CHANNEL PROTEIN 1, MITOCHONDRIAL-RELATED"/>
    <property type="match status" value="1"/>
</dbReference>
<evidence type="ECO:0000256" key="2">
    <source>
        <dbReference type="ARBA" id="ARBA00008017"/>
    </source>
</evidence>
<evidence type="ECO:0000259" key="8">
    <source>
        <dbReference type="Pfam" id="PF00924"/>
    </source>
</evidence>
<keyword evidence="3" id="KW-1003">Cell membrane</keyword>
<dbReference type="Pfam" id="PF00924">
    <property type="entry name" value="MS_channel_2nd"/>
    <property type="match status" value="1"/>
</dbReference>
<accession>C9R8D1</accession>
<keyword evidence="5 7" id="KW-1133">Transmembrane helix</keyword>
<feature type="transmembrane region" description="Helical" evidence="7">
    <location>
        <begin position="127"/>
        <end position="152"/>
    </location>
</feature>
<protein>
    <submittedName>
        <fullName evidence="11">MscS Mechanosensitive ion channel</fullName>
    </submittedName>
</protein>
<dbReference type="KEGG" id="adg:Adeg_1464"/>
<proteinExistence type="inferred from homology"/>
<dbReference type="Gene3D" id="1.10.287.1260">
    <property type="match status" value="1"/>
</dbReference>
<dbReference type="GO" id="GO:0005886">
    <property type="term" value="C:plasma membrane"/>
    <property type="evidence" value="ECO:0007669"/>
    <property type="project" value="UniProtKB-SubCell"/>
</dbReference>
<feature type="domain" description="Mechanosensitive ion channel MscS" evidence="8">
    <location>
        <begin position="177"/>
        <end position="245"/>
    </location>
</feature>
<evidence type="ECO:0000256" key="3">
    <source>
        <dbReference type="ARBA" id="ARBA00022475"/>
    </source>
</evidence>
<dbReference type="Gene3D" id="2.30.30.60">
    <property type="match status" value="1"/>
</dbReference>
<dbReference type="SUPFAM" id="SSF82689">
    <property type="entry name" value="Mechanosensitive channel protein MscS (YggB), C-terminal domain"/>
    <property type="match status" value="1"/>
</dbReference>
<keyword evidence="4 7" id="KW-0812">Transmembrane</keyword>
<keyword evidence="6 7" id="KW-0472">Membrane</keyword>
<keyword evidence="12" id="KW-1185">Reference proteome</keyword>
<dbReference type="AlphaFoldDB" id="C9R8D1"/>
<evidence type="ECO:0000259" key="10">
    <source>
        <dbReference type="Pfam" id="PF21088"/>
    </source>
</evidence>
<dbReference type="OrthoDB" id="9809206at2"/>
<organism evidence="11 12">
    <name type="scientific">Ammonifex degensii (strain DSM 10501 / KC4)</name>
    <dbReference type="NCBI Taxonomy" id="429009"/>
    <lineage>
        <taxon>Bacteria</taxon>
        <taxon>Bacillati</taxon>
        <taxon>Bacillota</taxon>
        <taxon>Clostridia</taxon>
        <taxon>Thermoanaerobacterales</taxon>
        <taxon>Thermoanaerobacteraceae</taxon>
        <taxon>Ammonifex</taxon>
    </lineage>
</organism>
<evidence type="ECO:0000313" key="12">
    <source>
        <dbReference type="Proteomes" id="UP000002620"/>
    </source>
</evidence>
<dbReference type="STRING" id="429009.Adeg_1464"/>
<dbReference type="InterPro" id="IPR010920">
    <property type="entry name" value="LSM_dom_sf"/>
</dbReference>
<feature type="domain" description="Mechanosensitive ion channel transmembrane helices 2/3" evidence="10">
    <location>
        <begin position="137"/>
        <end position="175"/>
    </location>
</feature>
<dbReference type="Pfam" id="PF21088">
    <property type="entry name" value="MS_channel_1st"/>
    <property type="match status" value="1"/>
</dbReference>
<dbReference type="InterPro" id="IPR023408">
    <property type="entry name" value="MscS_beta-dom_sf"/>
</dbReference>
<evidence type="ECO:0000259" key="9">
    <source>
        <dbReference type="Pfam" id="PF21082"/>
    </source>
</evidence>
<dbReference type="PANTHER" id="PTHR30566">
    <property type="entry name" value="YNAI-RELATED MECHANOSENSITIVE ION CHANNEL"/>
    <property type="match status" value="1"/>
</dbReference>
<dbReference type="InterPro" id="IPR011066">
    <property type="entry name" value="MscS_channel_C_sf"/>
</dbReference>
<feature type="transmembrane region" description="Helical" evidence="7">
    <location>
        <begin position="85"/>
        <end position="106"/>
    </location>
</feature>
<sequence length="338" mass="37735">MVRVPVGTGLFLVLGYLLLAALVSWLLGRGISYLIERLARHARWSAAQDVARVSTYPLILLLFLLFAHIGQKLLAQSPGYQDLKVFTYIDGINFVLMVCFFTWWADRLWRTFVNWHFRRLGGPYEEHLLPIFLYSGRILLYFVATVIVLGYFHLNLSGLLATAGIASLAVAFATQETLSNMVAGFILLLDRPFTVGDRIEIVGTGLIGDVLEIGARSTKILTLNQTVAILSNRDLVSSRIINHSRPNVVARLEIPLVLPYQVKVEEVKAALLEELHKHPKVLSSPPPAVYLTDLAENQLRFLVVCHVANLRELLKVKDELNVAFKERLESLGALPGAS</sequence>
<name>C9R8D1_AMMDK</name>
<dbReference type="SUPFAM" id="SSF50182">
    <property type="entry name" value="Sm-like ribonucleoproteins"/>
    <property type="match status" value="1"/>
</dbReference>
<evidence type="ECO:0000256" key="4">
    <source>
        <dbReference type="ARBA" id="ARBA00022692"/>
    </source>
</evidence>
<dbReference type="EMBL" id="CP001785">
    <property type="protein sequence ID" value="ACX52560.1"/>
    <property type="molecule type" value="Genomic_DNA"/>
</dbReference>
<comment type="similarity">
    <text evidence="2">Belongs to the MscS (TC 1.A.23) family.</text>
</comment>